<sequence length="55" mass="6023">MQKLAEIIDMTAHPINDPAFIAQSKSTLETYGALVLSNFLLPPALNSIKQEGQRP</sequence>
<dbReference type="EMBL" id="FR729477">
    <property type="protein sequence ID" value="CBY27258.1"/>
    <property type="molecule type" value="Genomic_DNA"/>
</dbReference>
<name>A0A0H3NQ84_YERE1</name>
<protein>
    <submittedName>
        <fullName evidence="1">ArpA protein-Streptomyces griseus</fullName>
    </submittedName>
</protein>
<gene>
    <name evidence="1" type="ordered locus">Y11_09231</name>
</gene>
<reference evidence="1 2" key="1">
    <citation type="journal article" date="2011" name="J. Bacteriol.">
        <title>Complete genome sequence of Yersinia enterocolitica subsp. palearctica serogroup O:3.</title>
        <authorList>
            <person name="Batzilla J."/>
            <person name="Hoper D."/>
            <person name="Antonenka U."/>
            <person name="Heesemann J."/>
            <person name="Rakin A."/>
        </authorList>
    </citation>
    <scope>NUCLEOTIDE SEQUENCE [LARGE SCALE GENOMIC DNA]</scope>
    <source>
        <strain evidence="2">DSM 13030 / CIP 106945 / Y11</strain>
    </source>
</reference>
<dbReference type="HOGENOM" id="CLU_3031548_0_0_6"/>
<dbReference type="KEGG" id="yey:Y11_09231"/>
<accession>A0A0H3NQ84</accession>
<dbReference type="Proteomes" id="UP000008084">
    <property type="component" value="Chromosome"/>
</dbReference>
<dbReference type="PATRIC" id="fig|930944.6.peg.912"/>
<organism evidence="1 2">
    <name type="scientific">Yersinia enterocolitica subsp. palearctica serotype O:3 (strain DSM 13030 / CIP 106945 / Y11)</name>
    <dbReference type="NCBI Taxonomy" id="930944"/>
    <lineage>
        <taxon>Bacteria</taxon>
        <taxon>Pseudomonadati</taxon>
        <taxon>Pseudomonadota</taxon>
        <taxon>Gammaproteobacteria</taxon>
        <taxon>Enterobacterales</taxon>
        <taxon>Yersiniaceae</taxon>
        <taxon>Yersinia</taxon>
    </lineage>
</organism>
<evidence type="ECO:0000313" key="2">
    <source>
        <dbReference type="Proteomes" id="UP000008084"/>
    </source>
</evidence>
<evidence type="ECO:0000313" key="1">
    <source>
        <dbReference type="EMBL" id="CBY27258.1"/>
    </source>
</evidence>
<dbReference type="AlphaFoldDB" id="A0A0H3NQ84"/>
<proteinExistence type="predicted"/>